<keyword evidence="5" id="KW-0631">Potassium channel</keyword>
<evidence type="ECO:0000256" key="4">
    <source>
        <dbReference type="ARBA" id="ARBA00022692"/>
    </source>
</evidence>
<feature type="transmembrane region" description="Helical" evidence="11">
    <location>
        <begin position="105"/>
        <end position="126"/>
    </location>
</feature>
<feature type="domain" description="RCK N-terminal" evidence="14">
    <location>
        <begin position="663"/>
        <end position="790"/>
    </location>
</feature>
<dbReference type="GO" id="GO:0016020">
    <property type="term" value="C:membrane"/>
    <property type="evidence" value="ECO:0007669"/>
    <property type="project" value="UniProtKB-SubCell"/>
</dbReference>
<dbReference type="GO" id="GO:0005267">
    <property type="term" value="F:potassium channel activity"/>
    <property type="evidence" value="ECO:0007669"/>
    <property type="project" value="UniProtKB-KW"/>
</dbReference>
<comment type="subcellular location">
    <subcellularLocation>
        <location evidence="1">Membrane</location>
        <topology evidence="1">Multi-pass membrane protein</topology>
    </subcellularLocation>
</comment>
<dbReference type="InterPro" id="IPR003929">
    <property type="entry name" value="K_chnl_BK_asu"/>
</dbReference>
<keyword evidence="6" id="KW-0630">Potassium</keyword>
<keyword evidence="10" id="KW-0407">Ion channel</keyword>
<evidence type="ECO:0000256" key="1">
    <source>
        <dbReference type="ARBA" id="ARBA00004141"/>
    </source>
</evidence>
<sequence>MTLFQTSNYAYVKRLIGEDDDTKNLDDMKSSFAMKLSKYLRETGTEDIIEIISATNSGIIPMLYAVETYFDLENIPPILKIIEIIILSYFILQFLLFFYTAESRVAYCFGIYAILDYITIIPFFLVRVGVLGEENYLLFWRVLRLFCIFRINKLFKKKNKEISRRTFTLIFTLVSTMFFMAAAMLEVENNFLDHEIPKIEEKVAQDIPLEGFESNYPEKNYTFHEMIYFMIVTMTTVGYGDIFPFTDAGRLLIILTIGVMLGLLPTQFQELLKVQSLTSKYARFSYKKSKKDSRHILVLGNAPPDDIRTFLDECYHPDHGQADINVIIMRNSSPTKEMVDILKPHSGRAIYLEGNPLNHKDLKRAMADSATCVVVLSNKFCKDPIMEDYSNILQSFCVKQYAKARKDKELRLCLQLVKPEHKDLYYSGLQSEIRIDQVICVEELKLQLLAKSCISPGIITIIWSLITSNTPSINLKDKKEENNKKSIANPDPRSQENEWMKNYLSGTDFELYRVPLKQKLYAGYKFKDVVMILFHQLNLILIALEVKIGDQLKVFVNPSEYVFEPLDHHGYVIHHENPDYNMINNLNLDKNNSENFFISRYLNKKELNSQKKSKFLCNMNLSKIIGPNLTKTSKLNYENFACTKKPVPLIEAQIKKCIDKGIEDHIIVCGIISGIQNLILPLRSKTLSNPRIPIVILSNDNGREDGIDCETNIWREINCFEEIYIMQGSALNPADLEKARITKAIAVIILAKPHEGGGTANIKYQTMMDADVIFMYKTIRSTYNASRIITDLASTSTINFLIQGKDENLEKYGYSISKPFAAGEIYFSSLLDTLLCQAYYSPKITEILNQMIMGSANTPEKLSKVYKQFNLSQCSLTSVDVPDIKNLSFSNLFEYFVKVHNTIPIGVYKSYVWLHPKESNDYKITPNDKLFVLTDKAPHENMGIKNVQQPEQQHAQGGKFAPKNEEKKLEKENLLTLQSLNKQLQDLFISTKEVFQDVKNTNKFIIEDLADKVKSDI</sequence>
<evidence type="ECO:0000256" key="3">
    <source>
        <dbReference type="ARBA" id="ARBA00022538"/>
    </source>
</evidence>
<evidence type="ECO:0000259" key="14">
    <source>
        <dbReference type="Pfam" id="PF22614"/>
    </source>
</evidence>
<dbReference type="PANTHER" id="PTHR10027:SF10">
    <property type="entry name" value="SLOWPOKE 2, ISOFORM D"/>
    <property type="match status" value="1"/>
</dbReference>
<dbReference type="AlphaFoldDB" id="A0AAD2D5Y4"/>
<dbReference type="Pfam" id="PF00520">
    <property type="entry name" value="Ion_trans"/>
    <property type="match status" value="1"/>
</dbReference>
<dbReference type="SUPFAM" id="SSF81324">
    <property type="entry name" value="Voltage-gated potassium channels"/>
    <property type="match status" value="1"/>
</dbReference>
<dbReference type="Gene3D" id="3.40.50.720">
    <property type="entry name" value="NAD(P)-binding Rossmann-like Domain"/>
    <property type="match status" value="2"/>
</dbReference>
<keyword evidence="2" id="KW-0813">Transport</keyword>
<dbReference type="InterPro" id="IPR047871">
    <property type="entry name" value="K_chnl_Slo-like"/>
</dbReference>
<keyword evidence="4 11" id="KW-0812">Transmembrane</keyword>
<feature type="domain" description="Ion transport" evidence="12">
    <location>
        <begin position="63"/>
        <end position="261"/>
    </location>
</feature>
<dbReference type="Pfam" id="PF03493">
    <property type="entry name" value="BK_channel_a"/>
    <property type="match status" value="1"/>
</dbReference>
<evidence type="ECO:0000259" key="12">
    <source>
        <dbReference type="Pfam" id="PF00520"/>
    </source>
</evidence>
<protein>
    <submittedName>
        <fullName evidence="15">Uncharacterized protein</fullName>
    </submittedName>
</protein>
<dbReference type="InterPro" id="IPR003148">
    <property type="entry name" value="RCK_N"/>
</dbReference>
<evidence type="ECO:0000256" key="10">
    <source>
        <dbReference type="ARBA" id="ARBA00023303"/>
    </source>
</evidence>
<dbReference type="PRINTS" id="PR01449">
    <property type="entry name" value="BKCHANNELA"/>
</dbReference>
<dbReference type="Gene3D" id="1.20.120.350">
    <property type="entry name" value="Voltage-gated potassium channels. Chain C"/>
    <property type="match status" value="1"/>
</dbReference>
<dbReference type="InterPro" id="IPR027359">
    <property type="entry name" value="Volt_channel_dom_sf"/>
</dbReference>
<dbReference type="EMBL" id="CAMPGE010022855">
    <property type="protein sequence ID" value="CAI2380858.1"/>
    <property type="molecule type" value="Genomic_DNA"/>
</dbReference>
<feature type="transmembrane region" description="Helical" evidence="11">
    <location>
        <begin position="251"/>
        <end position="268"/>
    </location>
</feature>
<feature type="transmembrane region" description="Helical" evidence="11">
    <location>
        <begin position="48"/>
        <end position="66"/>
    </location>
</feature>
<evidence type="ECO:0000313" key="16">
    <source>
        <dbReference type="Proteomes" id="UP001295684"/>
    </source>
</evidence>
<keyword evidence="9 11" id="KW-0472">Membrane</keyword>
<reference evidence="15" key="1">
    <citation type="submission" date="2023-07" db="EMBL/GenBank/DDBJ databases">
        <authorList>
            <consortium name="AG Swart"/>
            <person name="Singh M."/>
            <person name="Singh A."/>
            <person name="Seah K."/>
            <person name="Emmerich C."/>
        </authorList>
    </citation>
    <scope>NUCLEOTIDE SEQUENCE</scope>
    <source>
        <strain evidence="15">DP1</strain>
    </source>
</reference>
<organism evidence="15 16">
    <name type="scientific">Euplotes crassus</name>
    <dbReference type="NCBI Taxonomy" id="5936"/>
    <lineage>
        <taxon>Eukaryota</taxon>
        <taxon>Sar</taxon>
        <taxon>Alveolata</taxon>
        <taxon>Ciliophora</taxon>
        <taxon>Intramacronucleata</taxon>
        <taxon>Spirotrichea</taxon>
        <taxon>Hypotrichia</taxon>
        <taxon>Euplotida</taxon>
        <taxon>Euplotidae</taxon>
        <taxon>Moneuplotes</taxon>
    </lineage>
</organism>
<dbReference type="Pfam" id="PF22614">
    <property type="entry name" value="Slo-like_RCK"/>
    <property type="match status" value="2"/>
</dbReference>
<feature type="domain" description="Calcium-activated potassium channel BK alpha subunit" evidence="13">
    <location>
        <begin position="436"/>
        <end position="544"/>
    </location>
</feature>
<keyword evidence="7 11" id="KW-1133">Transmembrane helix</keyword>
<dbReference type="Proteomes" id="UP001295684">
    <property type="component" value="Unassembled WGS sequence"/>
</dbReference>
<evidence type="ECO:0000259" key="13">
    <source>
        <dbReference type="Pfam" id="PF03493"/>
    </source>
</evidence>
<evidence type="ECO:0000256" key="6">
    <source>
        <dbReference type="ARBA" id="ARBA00022958"/>
    </source>
</evidence>
<evidence type="ECO:0000256" key="9">
    <source>
        <dbReference type="ARBA" id="ARBA00023136"/>
    </source>
</evidence>
<feature type="transmembrane region" description="Helical" evidence="11">
    <location>
        <begin position="226"/>
        <end position="244"/>
    </location>
</feature>
<dbReference type="PRINTS" id="PR00169">
    <property type="entry name" value="KCHANNEL"/>
</dbReference>
<evidence type="ECO:0000313" key="15">
    <source>
        <dbReference type="EMBL" id="CAI2380858.1"/>
    </source>
</evidence>
<proteinExistence type="predicted"/>
<dbReference type="InterPro" id="IPR005821">
    <property type="entry name" value="Ion_trans_dom"/>
</dbReference>
<evidence type="ECO:0000256" key="2">
    <source>
        <dbReference type="ARBA" id="ARBA00022448"/>
    </source>
</evidence>
<dbReference type="Gene3D" id="1.10.287.70">
    <property type="match status" value="1"/>
</dbReference>
<feature type="transmembrane region" description="Helical" evidence="11">
    <location>
        <begin position="138"/>
        <end position="155"/>
    </location>
</feature>
<keyword evidence="3" id="KW-0633">Potassium transport</keyword>
<evidence type="ECO:0000256" key="5">
    <source>
        <dbReference type="ARBA" id="ARBA00022826"/>
    </source>
</evidence>
<feature type="transmembrane region" description="Helical" evidence="11">
    <location>
        <begin position="78"/>
        <end position="98"/>
    </location>
</feature>
<name>A0AAD2D5Y4_EUPCR</name>
<evidence type="ECO:0000256" key="8">
    <source>
        <dbReference type="ARBA" id="ARBA00023065"/>
    </source>
</evidence>
<feature type="domain" description="RCK N-terminal" evidence="14">
    <location>
        <begin position="293"/>
        <end position="403"/>
    </location>
</feature>
<keyword evidence="16" id="KW-1185">Reference proteome</keyword>
<feature type="transmembrane region" description="Helical" evidence="11">
    <location>
        <begin position="167"/>
        <end position="185"/>
    </location>
</feature>
<evidence type="ECO:0000256" key="11">
    <source>
        <dbReference type="SAM" id="Phobius"/>
    </source>
</evidence>
<comment type="caution">
    <text evidence="15">The sequence shown here is derived from an EMBL/GenBank/DDBJ whole genome shotgun (WGS) entry which is preliminary data.</text>
</comment>
<accession>A0AAD2D5Y4</accession>
<gene>
    <name evidence="15" type="ORF">ECRASSUSDP1_LOCUS22298</name>
</gene>
<evidence type="ECO:0000256" key="7">
    <source>
        <dbReference type="ARBA" id="ARBA00022989"/>
    </source>
</evidence>
<dbReference type="PANTHER" id="PTHR10027">
    <property type="entry name" value="CALCIUM-ACTIVATED POTASSIUM CHANNEL ALPHA CHAIN"/>
    <property type="match status" value="1"/>
</dbReference>
<keyword evidence="8" id="KW-0406">Ion transport</keyword>